<sequence>MFENIELKSPSIIYKESFLENINDYKTSGDLEYFNIYKKALDNFDQYVEKLNNNAQGIDLPEGYVPCSTFWLVAENNTLLGVIRIRHKEIPFDGHIGYDISQKYRGNGYGTKILELALPFAKQIGIEKAILNCESSNIRSEKVIRANNGILFRSTERNGKFYNQFVIKL</sequence>
<dbReference type="Gene3D" id="3.40.630.30">
    <property type="match status" value="1"/>
</dbReference>
<dbReference type="InterPro" id="IPR016181">
    <property type="entry name" value="Acyl_CoA_acyltransferase"/>
</dbReference>
<proteinExistence type="predicted"/>
<organism evidence="2 3">
    <name type="scientific">Paraclostridium bifermentans</name>
    <name type="common">Clostridium bifermentans</name>
    <dbReference type="NCBI Taxonomy" id="1490"/>
    <lineage>
        <taxon>Bacteria</taxon>
        <taxon>Bacillati</taxon>
        <taxon>Bacillota</taxon>
        <taxon>Clostridia</taxon>
        <taxon>Peptostreptococcales</taxon>
        <taxon>Peptostreptococcaceae</taxon>
        <taxon>Paraclostridium</taxon>
    </lineage>
</organism>
<dbReference type="InterPro" id="IPR000182">
    <property type="entry name" value="GNAT_dom"/>
</dbReference>
<evidence type="ECO:0000259" key="1">
    <source>
        <dbReference type="PROSITE" id="PS51186"/>
    </source>
</evidence>
<protein>
    <submittedName>
        <fullName evidence="2">GNAT family N-acetyltransferase</fullName>
    </submittedName>
</protein>
<comment type="caution">
    <text evidence="2">The sequence shown here is derived from an EMBL/GenBank/DDBJ whole genome shotgun (WGS) entry which is preliminary data.</text>
</comment>
<evidence type="ECO:0000313" key="2">
    <source>
        <dbReference type="EMBL" id="NME10764.1"/>
    </source>
</evidence>
<dbReference type="Pfam" id="PF00583">
    <property type="entry name" value="Acetyltransf_1"/>
    <property type="match status" value="1"/>
</dbReference>
<dbReference type="SUPFAM" id="SSF55729">
    <property type="entry name" value="Acyl-CoA N-acyltransferases (Nat)"/>
    <property type="match status" value="1"/>
</dbReference>
<reference evidence="2 3" key="1">
    <citation type="submission" date="2020-04" db="EMBL/GenBank/DDBJ databases">
        <authorList>
            <person name="Hitch T.C.A."/>
            <person name="Wylensek D."/>
            <person name="Clavel T."/>
        </authorList>
    </citation>
    <scope>NUCLEOTIDE SEQUENCE [LARGE SCALE GENOMIC DNA]</scope>
    <source>
        <strain evidence="2 3">Med78_4-601-WT-2</strain>
    </source>
</reference>
<dbReference type="GO" id="GO:0016747">
    <property type="term" value="F:acyltransferase activity, transferring groups other than amino-acyl groups"/>
    <property type="evidence" value="ECO:0007669"/>
    <property type="project" value="InterPro"/>
</dbReference>
<dbReference type="Proteomes" id="UP000573963">
    <property type="component" value="Unassembled WGS sequence"/>
</dbReference>
<dbReference type="PANTHER" id="PTHR39173:SF1">
    <property type="entry name" value="ACETYLTRANSFERASE"/>
    <property type="match status" value="1"/>
</dbReference>
<dbReference type="CDD" id="cd04301">
    <property type="entry name" value="NAT_SF"/>
    <property type="match status" value="1"/>
</dbReference>
<name>A0AA44IIA1_PARBF</name>
<evidence type="ECO:0000313" key="3">
    <source>
        <dbReference type="Proteomes" id="UP000573963"/>
    </source>
</evidence>
<dbReference type="RefSeq" id="WP_168932646.1">
    <property type="nucleotide sequence ID" value="NZ_JABAFD010000011.1"/>
</dbReference>
<dbReference type="AlphaFoldDB" id="A0AA44IIA1"/>
<dbReference type="PANTHER" id="PTHR39173">
    <property type="entry name" value="ACETYLTRANSFERASE"/>
    <property type="match status" value="1"/>
</dbReference>
<accession>A0AA44IIA1</accession>
<dbReference type="EMBL" id="JABAFD010000011">
    <property type="protein sequence ID" value="NME10764.1"/>
    <property type="molecule type" value="Genomic_DNA"/>
</dbReference>
<feature type="domain" description="N-acetyltransferase" evidence="1">
    <location>
        <begin position="20"/>
        <end position="169"/>
    </location>
</feature>
<dbReference type="PROSITE" id="PS51186">
    <property type="entry name" value="GNAT"/>
    <property type="match status" value="1"/>
</dbReference>
<gene>
    <name evidence="2" type="ORF">HF875_14640</name>
</gene>